<keyword evidence="2" id="KW-1185">Reference proteome</keyword>
<sequence>MKPWRWRRSSSVVIAMTRRCTRAIRFPFFLFKETITRCVFDVPCSLFFVQGWFHREEKCCISFDMNQDQYILNRDVWKSYM</sequence>
<name>J3M1U2_ORYBR</name>
<evidence type="ECO:0000313" key="2">
    <source>
        <dbReference type="Proteomes" id="UP000006038"/>
    </source>
</evidence>
<reference evidence="1" key="2">
    <citation type="submission" date="2013-04" db="UniProtKB">
        <authorList>
            <consortium name="EnsemblPlants"/>
        </authorList>
    </citation>
    <scope>IDENTIFICATION</scope>
</reference>
<protein>
    <submittedName>
        <fullName evidence="1">Uncharacterized protein</fullName>
    </submittedName>
</protein>
<accession>J3M1U2</accession>
<dbReference type="HOGENOM" id="CLU_2577685_0_0_1"/>
<organism evidence="1">
    <name type="scientific">Oryza brachyantha</name>
    <name type="common">malo sina</name>
    <dbReference type="NCBI Taxonomy" id="4533"/>
    <lineage>
        <taxon>Eukaryota</taxon>
        <taxon>Viridiplantae</taxon>
        <taxon>Streptophyta</taxon>
        <taxon>Embryophyta</taxon>
        <taxon>Tracheophyta</taxon>
        <taxon>Spermatophyta</taxon>
        <taxon>Magnoliopsida</taxon>
        <taxon>Liliopsida</taxon>
        <taxon>Poales</taxon>
        <taxon>Poaceae</taxon>
        <taxon>BOP clade</taxon>
        <taxon>Oryzoideae</taxon>
        <taxon>Oryzeae</taxon>
        <taxon>Oryzinae</taxon>
        <taxon>Oryza</taxon>
    </lineage>
</organism>
<evidence type="ECO:0000313" key="1">
    <source>
        <dbReference type="EnsemblPlants" id="OB04G33670.1"/>
    </source>
</evidence>
<proteinExistence type="predicted"/>
<dbReference type="AlphaFoldDB" id="J3M1U2"/>
<dbReference type="EnsemblPlants" id="OB04G33670.1">
    <property type="protein sequence ID" value="OB04G33670.1"/>
    <property type="gene ID" value="OB04G33670"/>
</dbReference>
<reference evidence="1" key="1">
    <citation type="journal article" date="2013" name="Nat. Commun.">
        <title>Whole-genome sequencing of Oryza brachyantha reveals mechanisms underlying Oryza genome evolution.</title>
        <authorList>
            <person name="Chen J."/>
            <person name="Huang Q."/>
            <person name="Gao D."/>
            <person name="Wang J."/>
            <person name="Lang Y."/>
            <person name="Liu T."/>
            <person name="Li B."/>
            <person name="Bai Z."/>
            <person name="Luis Goicoechea J."/>
            <person name="Liang C."/>
            <person name="Chen C."/>
            <person name="Zhang W."/>
            <person name="Sun S."/>
            <person name="Liao Y."/>
            <person name="Zhang X."/>
            <person name="Yang L."/>
            <person name="Song C."/>
            <person name="Wang M."/>
            <person name="Shi J."/>
            <person name="Liu G."/>
            <person name="Liu J."/>
            <person name="Zhou H."/>
            <person name="Zhou W."/>
            <person name="Yu Q."/>
            <person name="An N."/>
            <person name="Chen Y."/>
            <person name="Cai Q."/>
            <person name="Wang B."/>
            <person name="Liu B."/>
            <person name="Min J."/>
            <person name="Huang Y."/>
            <person name="Wu H."/>
            <person name="Li Z."/>
            <person name="Zhang Y."/>
            <person name="Yin Y."/>
            <person name="Song W."/>
            <person name="Jiang J."/>
            <person name="Jackson S.A."/>
            <person name="Wing R.A."/>
            <person name="Wang J."/>
            <person name="Chen M."/>
        </authorList>
    </citation>
    <scope>NUCLEOTIDE SEQUENCE [LARGE SCALE GENOMIC DNA]</scope>
    <source>
        <strain evidence="1">cv. IRGC 101232</strain>
    </source>
</reference>
<dbReference type="Proteomes" id="UP000006038">
    <property type="component" value="Chromosome 4"/>
</dbReference>
<dbReference type="Gramene" id="OB04G33670.1">
    <property type="protein sequence ID" value="OB04G33670.1"/>
    <property type="gene ID" value="OB04G33670"/>
</dbReference>